<feature type="region of interest" description="Disordered" evidence="1">
    <location>
        <begin position="1"/>
        <end position="21"/>
    </location>
</feature>
<feature type="compositionally biased region" description="Basic residues" evidence="1">
    <location>
        <begin position="262"/>
        <end position="274"/>
    </location>
</feature>
<dbReference type="AlphaFoldDB" id="A0A195EL69"/>
<accession>A0A195EL69</accession>
<gene>
    <name evidence="2" type="ORF">ALC57_01652</name>
</gene>
<name>A0A195EL69_9HYME</name>
<keyword evidence="3" id="KW-1185">Reference proteome</keyword>
<protein>
    <submittedName>
        <fullName evidence="2">Uncharacterized protein</fullName>
    </submittedName>
</protein>
<sequence>MKVAFTLSRRRENGFSQDTQHRQCKSPRKRLKIARTLASLVIDQLKSVFWCPGDFLSYIRMRQNWRPEFLMLYLYDNQCSCNDKCDSVLRYDKRNLVPEVPKIYSIGLHCGARNLGNNDYLSSSCDTIRNLKKRFNIDRRPTITSKNWVTQSAPTSSLSIDAMSLKAHTDRQTMIIDCTESMEIIRKYNQTQDSNHNSHYSQLYKHVEEKKNTSDILRNDRAIDDHSFISDGSKDSSVRKDYCNYDSSRMTRDAQIQTSNKKNMRRRKIKRKSKPATERISHRKHCNNEPRIVTDFRIDSHSSSRQSHHDEPWLRVRVLENKRAEYINKFTAVNRQIEEITATLRDTCCSGESSRNNLENCDEYFSSISDDAKVNWSGVENKSTIVRETNTSKEKNGLVNIKRIIGELKSDTSKNVSEILHVNSLNNKTVFSAKDAISSSRNPNDSFGRDIVRAMETIYSSNRISIQNKTKAKCHFIKQLSLDLDVIKNENDEFQEFSIKNESFDKVYLKNNFTILNSDTHKKDLTESPVDLKESRYYEKTFEEKVGEVAILKDIKRRIDRDFDDPPGERSENDTEDFFTVSRKSSNFDRDNVNDVPSDVRATIIEKTKSTPLIVATSLEPTEIQIHSSMSVDAMSECSNKNSALSKYFSCTQIPSLVSLTENEDELAVKADDSMTESHSNNHYYNSHSNFSLNNYSLSNLDCSSLDCSSFEYISRYDPSAQYITPNKSLIGMVNKSDDTFEISEDRESVAKNRICNWEHPPLEESGEKEWQTRKQYTADSTFETSKSSRYVGSIDSGVFSSSLIDLYPAEKSFYAGKSEFEEKRRAEKLDGPSTVVDSGSDSSCTDDTLDRKVNDVVRDLTKNLILCERRAKMKLRARDTRYTQDILSRAYKFSRNLYDTCCDFFNSSQSSTEDEKIISISTPSLLSLSDSEIEDYQSKRQRVCRSNSIQI</sequence>
<dbReference type="EMBL" id="KQ978730">
    <property type="protein sequence ID" value="KYN29005.1"/>
    <property type="molecule type" value="Genomic_DNA"/>
</dbReference>
<dbReference type="Proteomes" id="UP000078492">
    <property type="component" value="Unassembled WGS sequence"/>
</dbReference>
<evidence type="ECO:0000313" key="2">
    <source>
        <dbReference type="EMBL" id="KYN29005.1"/>
    </source>
</evidence>
<evidence type="ECO:0000256" key="1">
    <source>
        <dbReference type="SAM" id="MobiDB-lite"/>
    </source>
</evidence>
<organism evidence="2 3">
    <name type="scientific">Trachymyrmex cornetzi</name>
    <dbReference type="NCBI Taxonomy" id="471704"/>
    <lineage>
        <taxon>Eukaryota</taxon>
        <taxon>Metazoa</taxon>
        <taxon>Ecdysozoa</taxon>
        <taxon>Arthropoda</taxon>
        <taxon>Hexapoda</taxon>
        <taxon>Insecta</taxon>
        <taxon>Pterygota</taxon>
        <taxon>Neoptera</taxon>
        <taxon>Endopterygota</taxon>
        <taxon>Hymenoptera</taxon>
        <taxon>Apocrita</taxon>
        <taxon>Aculeata</taxon>
        <taxon>Formicoidea</taxon>
        <taxon>Formicidae</taxon>
        <taxon>Myrmicinae</taxon>
        <taxon>Trachymyrmex</taxon>
    </lineage>
</organism>
<proteinExistence type="predicted"/>
<reference evidence="2 3" key="1">
    <citation type="submission" date="2015-09" db="EMBL/GenBank/DDBJ databases">
        <title>Trachymyrmex cornetzi WGS genome.</title>
        <authorList>
            <person name="Nygaard S."/>
            <person name="Hu H."/>
            <person name="Boomsma J."/>
            <person name="Zhang G."/>
        </authorList>
    </citation>
    <scope>NUCLEOTIDE SEQUENCE [LARGE SCALE GENOMIC DNA]</scope>
    <source>
        <strain evidence="2">Tcor2-1</strain>
        <tissue evidence="2">Whole body</tissue>
    </source>
</reference>
<evidence type="ECO:0000313" key="3">
    <source>
        <dbReference type="Proteomes" id="UP000078492"/>
    </source>
</evidence>
<feature type="region of interest" description="Disordered" evidence="1">
    <location>
        <begin position="255"/>
        <end position="282"/>
    </location>
</feature>